<dbReference type="AlphaFoldDB" id="A0A1S7LFR8"/>
<organism evidence="1">
    <name type="scientific">Magnetococcus massalia (strain MO-1)</name>
    <dbReference type="NCBI Taxonomy" id="451514"/>
    <lineage>
        <taxon>Bacteria</taxon>
        <taxon>Pseudomonadati</taxon>
        <taxon>Pseudomonadota</taxon>
        <taxon>Magnetococcia</taxon>
        <taxon>Magnetococcales</taxon>
        <taxon>Magnetococcaceae</taxon>
        <taxon>Magnetococcus</taxon>
    </lineage>
</organism>
<protein>
    <submittedName>
        <fullName evidence="1">Uncharacterized protein</fullName>
    </submittedName>
</protein>
<gene>
    <name evidence="1" type="ORF">MAGMO_0721</name>
</gene>
<dbReference type="EMBL" id="LO017727">
    <property type="protein sequence ID" value="CRH04924.1"/>
    <property type="molecule type" value="Genomic_DNA"/>
</dbReference>
<evidence type="ECO:0000313" key="1">
    <source>
        <dbReference type="EMBL" id="CRH04924.1"/>
    </source>
</evidence>
<reference evidence="1" key="1">
    <citation type="submission" date="2015-04" db="EMBL/GenBank/DDBJ databases">
        <authorList>
            <person name="Syromyatnikov M.Y."/>
            <person name="Popov V.N."/>
        </authorList>
    </citation>
    <scope>NUCLEOTIDE SEQUENCE</scope>
    <source>
        <strain evidence="1">MO-1</strain>
    </source>
</reference>
<proteinExistence type="predicted"/>
<sequence>MDHGLHWGAVLPDFDKWLRNLVAQFTELGQPWPSARRIVVGSNGTAHEESLLGLHYPEEPLRYMMLLRVSDEGERELTSLYPMLYSGGHNTAIYQGLEIEEPWSGWELITVGDGKLLKVFNPLLPFRDGDYEPGDAYGYSLAGLAYTLRPVTQERLEMNEETLALLAEASGSEEVPQIPEGEQVEITLRGRSFLVGAGEGQDNYGVRATVEEINWLESEGVTFGQMMVRIPMPGEHWPDLAVMIYASESVLGTFRPSVGDEVEGLLWLQGIRTDSLL</sequence>
<name>A0A1S7LFR8_MAGMO</name>
<accession>A0A1S7LFR8</accession>